<name>A0ABW3S9U5_9BACL</name>
<evidence type="ECO:0000256" key="4">
    <source>
        <dbReference type="ARBA" id="ARBA00023136"/>
    </source>
</evidence>
<dbReference type="PRINTS" id="PR00260">
    <property type="entry name" value="CHEMTRNSDUCR"/>
</dbReference>
<dbReference type="Pfam" id="PF00015">
    <property type="entry name" value="MCPsignal"/>
    <property type="match status" value="1"/>
</dbReference>
<evidence type="ECO:0000256" key="2">
    <source>
        <dbReference type="ARBA" id="ARBA00022475"/>
    </source>
</evidence>
<comment type="caution">
    <text evidence="11">The sequence shown here is derived from an EMBL/GenBank/DDBJ whole genome shotgun (WGS) entry which is preliminary data.</text>
</comment>
<dbReference type="PROSITE" id="PS50111">
    <property type="entry name" value="CHEMOTAXIS_TRANSDUC_2"/>
    <property type="match status" value="1"/>
</dbReference>
<dbReference type="InterPro" id="IPR003660">
    <property type="entry name" value="HAMP_dom"/>
</dbReference>
<dbReference type="InterPro" id="IPR051310">
    <property type="entry name" value="MCP_chemotaxis"/>
</dbReference>
<dbReference type="SUPFAM" id="SSF58104">
    <property type="entry name" value="Methyl-accepting chemotaxis protein (MCP) signaling domain"/>
    <property type="match status" value="1"/>
</dbReference>
<keyword evidence="8" id="KW-0812">Transmembrane</keyword>
<comment type="similarity">
    <text evidence="5">Belongs to the methyl-accepting chemotaxis (MCP) protein family.</text>
</comment>
<feature type="domain" description="HAMP" evidence="10">
    <location>
        <begin position="213"/>
        <end position="265"/>
    </location>
</feature>
<evidence type="ECO:0000256" key="7">
    <source>
        <dbReference type="SAM" id="MobiDB-lite"/>
    </source>
</evidence>
<evidence type="ECO:0000259" key="9">
    <source>
        <dbReference type="PROSITE" id="PS50111"/>
    </source>
</evidence>
<dbReference type="Pfam" id="PF12729">
    <property type="entry name" value="4HB_MCP_1"/>
    <property type="match status" value="1"/>
</dbReference>
<keyword evidence="4 8" id="KW-0472">Membrane</keyword>
<keyword evidence="2" id="KW-1003">Cell membrane</keyword>
<dbReference type="PROSITE" id="PS50885">
    <property type="entry name" value="HAMP"/>
    <property type="match status" value="1"/>
</dbReference>
<evidence type="ECO:0000313" key="12">
    <source>
        <dbReference type="Proteomes" id="UP001597211"/>
    </source>
</evidence>
<dbReference type="EMBL" id="JBHTKZ010000012">
    <property type="protein sequence ID" value="MFD1181469.1"/>
    <property type="molecule type" value="Genomic_DNA"/>
</dbReference>
<organism evidence="11 12">
    <name type="scientific">Paenibacillus timonensis</name>
    <dbReference type="NCBI Taxonomy" id="225915"/>
    <lineage>
        <taxon>Bacteria</taxon>
        <taxon>Bacillati</taxon>
        <taxon>Bacillota</taxon>
        <taxon>Bacilli</taxon>
        <taxon>Bacillales</taxon>
        <taxon>Paenibacillaceae</taxon>
        <taxon>Paenibacillus</taxon>
    </lineage>
</organism>
<evidence type="ECO:0000256" key="5">
    <source>
        <dbReference type="ARBA" id="ARBA00029447"/>
    </source>
</evidence>
<feature type="transmembrane region" description="Helical" evidence="8">
    <location>
        <begin position="193"/>
        <end position="215"/>
    </location>
</feature>
<dbReference type="CDD" id="cd06225">
    <property type="entry name" value="HAMP"/>
    <property type="match status" value="1"/>
</dbReference>
<dbReference type="Pfam" id="PF00672">
    <property type="entry name" value="HAMP"/>
    <property type="match status" value="1"/>
</dbReference>
<dbReference type="CDD" id="cd19411">
    <property type="entry name" value="MCP2201-like_sensor"/>
    <property type="match status" value="1"/>
</dbReference>
<dbReference type="InterPro" id="IPR047347">
    <property type="entry name" value="YvaQ-like_sensor"/>
</dbReference>
<keyword evidence="3" id="KW-0145">Chemotaxis</keyword>
<dbReference type="PANTHER" id="PTHR43531:SF11">
    <property type="entry name" value="METHYL-ACCEPTING CHEMOTAXIS PROTEIN 3"/>
    <property type="match status" value="1"/>
</dbReference>
<comment type="subcellular location">
    <subcellularLocation>
        <location evidence="1">Cell membrane</location>
    </subcellularLocation>
</comment>
<dbReference type="InterPro" id="IPR004090">
    <property type="entry name" value="Chemotax_Me-accpt_rcpt"/>
</dbReference>
<dbReference type="InterPro" id="IPR004089">
    <property type="entry name" value="MCPsignal_dom"/>
</dbReference>
<keyword evidence="6" id="KW-0807">Transducer</keyword>
<dbReference type="Proteomes" id="UP001597211">
    <property type="component" value="Unassembled WGS sequence"/>
</dbReference>
<dbReference type="Gene3D" id="1.10.287.950">
    <property type="entry name" value="Methyl-accepting chemotaxis protein"/>
    <property type="match status" value="1"/>
</dbReference>
<evidence type="ECO:0000259" key="10">
    <source>
        <dbReference type="PROSITE" id="PS50885"/>
    </source>
</evidence>
<evidence type="ECO:0000256" key="8">
    <source>
        <dbReference type="SAM" id="Phobius"/>
    </source>
</evidence>
<dbReference type="PANTHER" id="PTHR43531">
    <property type="entry name" value="PROTEIN ICFG"/>
    <property type="match status" value="1"/>
</dbReference>
<dbReference type="InterPro" id="IPR024478">
    <property type="entry name" value="HlyB_4HB_MCP"/>
</dbReference>
<evidence type="ECO:0000313" key="11">
    <source>
        <dbReference type="EMBL" id="MFD1181469.1"/>
    </source>
</evidence>
<evidence type="ECO:0000256" key="3">
    <source>
        <dbReference type="ARBA" id="ARBA00022500"/>
    </source>
</evidence>
<sequence>MKWLYNMKIGKKLISSFVLVALLAGVVGFVGLWNIKNIDRDYSALYTDYGIPTGEIGEVGMMFNDTRAKIRDVLISSDDQEIDEYVQKMADLDKQILAGLDKFEGEVQTEEMRTVFNELKENLDAYSILRDQVVQMVRSGQKEAATERFYKEGTPIISAVATGIDRLFEEKRTTGAQLSDALTAQSSRTVNSMLAIVGITIAVAVLLGITISRMISKPVTQLMTAAEKIANGDLDVEIVNEHRDEVGVLALSFRKMTDNLNEVMTHIQAASEQVASGSKQVSDVSIALSQGATEQASSIEQLSASIEEIASQTKLNADNAALASQLAEQTRNNATMGSEQMNEMLKAMDGINTASESISRIIKVIDEIAFQTNILALNAAVEAARAGQHGKGFAVVAEEVRNLAARSANAAKETTGMIENSVRKVEGGTKIANDTAAALKAIVCDVEKVANLVGDIATASGEQSAGVNQINQGILQVSQVIQANSATSEEGAAASEELSSQADLLREQVERFNLRKGNLPKALRGTDEIHPDVLRMLGQMAENNRASQEGSKDAPGHPASPRGGRIVLSDREFGKY</sequence>
<accession>A0ABW3S9U5</accession>
<proteinExistence type="inferred from homology"/>
<dbReference type="SMART" id="SM00304">
    <property type="entry name" value="HAMP"/>
    <property type="match status" value="1"/>
</dbReference>
<evidence type="ECO:0000256" key="6">
    <source>
        <dbReference type="PROSITE-ProRule" id="PRU00284"/>
    </source>
</evidence>
<gene>
    <name evidence="11" type="ORF">ACFQ2Z_08880</name>
</gene>
<evidence type="ECO:0000256" key="1">
    <source>
        <dbReference type="ARBA" id="ARBA00004236"/>
    </source>
</evidence>
<dbReference type="Gene3D" id="6.10.340.10">
    <property type="match status" value="1"/>
</dbReference>
<keyword evidence="8" id="KW-1133">Transmembrane helix</keyword>
<dbReference type="CDD" id="cd11386">
    <property type="entry name" value="MCP_signal"/>
    <property type="match status" value="1"/>
</dbReference>
<feature type="region of interest" description="Disordered" evidence="7">
    <location>
        <begin position="540"/>
        <end position="576"/>
    </location>
</feature>
<reference evidence="12" key="1">
    <citation type="journal article" date="2019" name="Int. J. Syst. Evol. Microbiol.">
        <title>The Global Catalogue of Microorganisms (GCM) 10K type strain sequencing project: providing services to taxonomists for standard genome sequencing and annotation.</title>
        <authorList>
            <consortium name="The Broad Institute Genomics Platform"/>
            <consortium name="The Broad Institute Genome Sequencing Center for Infectious Disease"/>
            <person name="Wu L."/>
            <person name="Ma J."/>
        </authorList>
    </citation>
    <scope>NUCLEOTIDE SEQUENCE [LARGE SCALE GENOMIC DNA]</scope>
    <source>
        <strain evidence="12">CCUG 48216</strain>
    </source>
</reference>
<protein>
    <submittedName>
        <fullName evidence="11">Methyl-accepting chemotaxis protein</fullName>
    </submittedName>
</protein>
<dbReference type="SMART" id="SM00283">
    <property type="entry name" value="MA"/>
    <property type="match status" value="1"/>
</dbReference>
<keyword evidence="12" id="KW-1185">Reference proteome</keyword>
<feature type="domain" description="Methyl-accepting transducer" evidence="9">
    <location>
        <begin position="270"/>
        <end position="499"/>
    </location>
</feature>